<protein>
    <submittedName>
        <fullName evidence="6">(diamondback moth) hypothetical protein</fullName>
    </submittedName>
</protein>
<gene>
    <name evidence="6" type="ORF">PLXY2_LOCUS4773</name>
</gene>
<sequence length="313" mass="36536">MFVVNENVSLVISRQLLTDVSTHLGLLADSVSQDVSHFALDVIQPRVISFEEQVASIRQHLADIYERNQNWKEAANVLVGIPLETGQKQYSVDYKLETYLKIARLYLEVDEPVQAEAFVNRASLLQAETASEQLQIYYKVCYARVLDYRRKYKTNQELQIYYKVCYARMLDYRQKFIEAAQRYNELSYRNIIHEDERMTCLRNALICTVLASAVTIPTVVHSLRNIIHEDERMTCLRNALICTVLASAGQQRSRMLATLFKDERCQQLPAYSILEKMYLDRIIRRSELHEFEALMQTHQKWGAHRLSCGWRGL</sequence>
<comment type="subcellular location">
    <subcellularLocation>
        <location evidence="2">Cytoplasm</location>
    </subcellularLocation>
    <subcellularLocation>
        <location evidence="1">Nucleus</location>
    </subcellularLocation>
</comment>
<dbReference type="InterPro" id="IPR054559">
    <property type="entry name" value="PSMD12-CSN4-like_N"/>
</dbReference>
<evidence type="ECO:0000256" key="4">
    <source>
        <dbReference type="ARBA" id="ARBA00023242"/>
    </source>
</evidence>
<dbReference type="PANTHER" id="PTHR10855">
    <property type="entry name" value="26S PROTEASOME NON-ATPASE REGULATORY SUBUNIT 12/COP9 SIGNALOSOME COMPLEX SUBUNIT 4"/>
    <property type="match status" value="1"/>
</dbReference>
<evidence type="ECO:0000256" key="2">
    <source>
        <dbReference type="ARBA" id="ARBA00004496"/>
    </source>
</evidence>
<comment type="caution">
    <text evidence="6">The sequence shown here is derived from an EMBL/GenBank/DDBJ whole genome shotgun (WGS) entry which is preliminary data.</text>
</comment>
<keyword evidence="7" id="KW-1185">Reference proteome</keyword>
<dbReference type="Pfam" id="PF22241">
    <property type="entry name" value="PSMD12-CSN4_N"/>
    <property type="match status" value="1"/>
</dbReference>
<evidence type="ECO:0000313" key="6">
    <source>
        <dbReference type="EMBL" id="CAG9112189.1"/>
    </source>
</evidence>
<keyword evidence="3" id="KW-0963">Cytoplasm</keyword>
<organism evidence="6 7">
    <name type="scientific">Plutella xylostella</name>
    <name type="common">Diamondback moth</name>
    <name type="synonym">Plutella maculipennis</name>
    <dbReference type="NCBI Taxonomy" id="51655"/>
    <lineage>
        <taxon>Eukaryota</taxon>
        <taxon>Metazoa</taxon>
        <taxon>Ecdysozoa</taxon>
        <taxon>Arthropoda</taxon>
        <taxon>Hexapoda</taxon>
        <taxon>Insecta</taxon>
        <taxon>Pterygota</taxon>
        <taxon>Neoptera</taxon>
        <taxon>Endopterygota</taxon>
        <taxon>Lepidoptera</taxon>
        <taxon>Glossata</taxon>
        <taxon>Ditrysia</taxon>
        <taxon>Yponomeutoidea</taxon>
        <taxon>Plutellidae</taxon>
        <taxon>Plutella</taxon>
    </lineage>
</organism>
<evidence type="ECO:0000256" key="1">
    <source>
        <dbReference type="ARBA" id="ARBA00004123"/>
    </source>
</evidence>
<feature type="domain" description="PSMD12/CSN4-like N-terminal" evidence="5">
    <location>
        <begin position="4"/>
        <end position="152"/>
    </location>
</feature>
<dbReference type="PANTHER" id="PTHR10855:SF2">
    <property type="entry name" value="COP9 SIGNALOSOME COMPLEX SUBUNIT 4"/>
    <property type="match status" value="1"/>
</dbReference>
<dbReference type="AlphaFoldDB" id="A0A8S4E924"/>
<evidence type="ECO:0000259" key="5">
    <source>
        <dbReference type="Pfam" id="PF22241"/>
    </source>
</evidence>
<keyword evidence="4" id="KW-0539">Nucleus</keyword>
<accession>A0A8S4E924</accession>
<dbReference type="EMBL" id="CAJHNJ030000013">
    <property type="protein sequence ID" value="CAG9112189.1"/>
    <property type="molecule type" value="Genomic_DNA"/>
</dbReference>
<dbReference type="Proteomes" id="UP000653454">
    <property type="component" value="Unassembled WGS sequence"/>
</dbReference>
<proteinExistence type="predicted"/>
<dbReference type="InterPro" id="IPR040134">
    <property type="entry name" value="PSMD12/CSN4"/>
</dbReference>
<reference evidence="6" key="1">
    <citation type="submission" date="2020-11" db="EMBL/GenBank/DDBJ databases">
        <authorList>
            <person name="Whiteford S."/>
        </authorList>
    </citation>
    <scope>NUCLEOTIDE SEQUENCE</scope>
</reference>
<name>A0A8S4E924_PLUXY</name>
<dbReference type="GO" id="GO:0005829">
    <property type="term" value="C:cytosol"/>
    <property type="evidence" value="ECO:0007669"/>
    <property type="project" value="TreeGrafter"/>
</dbReference>
<dbReference type="GO" id="GO:0008180">
    <property type="term" value="C:COP9 signalosome"/>
    <property type="evidence" value="ECO:0007669"/>
    <property type="project" value="TreeGrafter"/>
</dbReference>
<evidence type="ECO:0000256" key="3">
    <source>
        <dbReference type="ARBA" id="ARBA00022490"/>
    </source>
</evidence>
<evidence type="ECO:0000313" key="7">
    <source>
        <dbReference type="Proteomes" id="UP000653454"/>
    </source>
</evidence>